<dbReference type="Proteomes" id="UP000019118">
    <property type="component" value="Unassembled WGS sequence"/>
</dbReference>
<keyword evidence="5" id="KW-0732">Signal</keyword>
<evidence type="ECO:0000256" key="8">
    <source>
        <dbReference type="ARBA" id="ARBA00023136"/>
    </source>
</evidence>
<organism evidence="14 15">
    <name type="scientific">Dendroctonus ponderosae</name>
    <name type="common">Mountain pine beetle</name>
    <dbReference type="NCBI Taxonomy" id="77166"/>
    <lineage>
        <taxon>Eukaryota</taxon>
        <taxon>Metazoa</taxon>
        <taxon>Ecdysozoa</taxon>
        <taxon>Arthropoda</taxon>
        <taxon>Hexapoda</taxon>
        <taxon>Insecta</taxon>
        <taxon>Pterygota</taxon>
        <taxon>Neoptera</taxon>
        <taxon>Endopterygota</taxon>
        <taxon>Coleoptera</taxon>
        <taxon>Polyphaga</taxon>
        <taxon>Cucujiformia</taxon>
        <taxon>Curculionidae</taxon>
        <taxon>Scolytinae</taxon>
        <taxon>Dendroctonus</taxon>
    </lineage>
</organism>
<proteinExistence type="inferred from homology"/>
<reference evidence="15" key="1">
    <citation type="journal article" date="2013" name="Genome Biol.">
        <title>Draft genome of the mountain pine beetle, Dendroctonus ponderosae Hopkins, a major forest pest.</title>
        <authorList>
            <person name="Keeling C.I."/>
            <person name="Yuen M.M."/>
            <person name="Liao N.Y."/>
            <person name="Docking T.R."/>
            <person name="Chan S.K."/>
            <person name="Taylor G.A."/>
            <person name="Palmquist D.L."/>
            <person name="Jackman S.D."/>
            <person name="Nguyen A."/>
            <person name="Li M."/>
            <person name="Henderson H."/>
            <person name="Janes J.K."/>
            <person name="Zhao Y."/>
            <person name="Pandoh P."/>
            <person name="Moore R."/>
            <person name="Sperling F.A."/>
            <person name="Huber D.P."/>
            <person name="Birol I."/>
            <person name="Jones S.J."/>
            <person name="Bohlmann J."/>
        </authorList>
    </citation>
    <scope>NUCLEOTIDE SEQUENCE</scope>
</reference>
<evidence type="ECO:0000256" key="10">
    <source>
        <dbReference type="ARBA" id="ARBA00023279"/>
    </source>
</evidence>
<keyword evidence="6 12" id="KW-1133">Transmembrane helix</keyword>
<dbReference type="GO" id="GO:0008289">
    <property type="term" value="F:lipid binding"/>
    <property type="evidence" value="ECO:0007669"/>
    <property type="project" value="UniProtKB-KW"/>
</dbReference>
<reference evidence="14" key="2">
    <citation type="submission" date="2024-08" db="UniProtKB">
        <authorList>
            <consortium name="EnsemblMetazoa"/>
        </authorList>
    </citation>
    <scope>IDENTIFICATION</scope>
</reference>
<feature type="region of interest" description="Disordered" evidence="11">
    <location>
        <begin position="357"/>
        <end position="382"/>
    </location>
</feature>
<dbReference type="Pfam" id="PF10699">
    <property type="entry name" value="HAP2-GCS1"/>
    <property type="match status" value="1"/>
</dbReference>
<keyword evidence="15" id="KW-1185">Reference proteome</keyword>
<keyword evidence="7" id="KW-0446">Lipid-binding</keyword>
<dbReference type="PANTHER" id="PTHR31764">
    <property type="entry name" value="PROTEIN HAPLESS 2"/>
    <property type="match status" value="1"/>
</dbReference>
<evidence type="ECO:0000256" key="5">
    <source>
        <dbReference type="ARBA" id="ARBA00022729"/>
    </source>
</evidence>
<feature type="transmembrane region" description="Helical" evidence="12">
    <location>
        <begin position="869"/>
        <end position="887"/>
    </location>
</feature>
<keyword evidence="10" id="KW-0278">Fertilization</keyword>
<evidence type="ECO:0000256" key="3">
    <source>
        <dbReference type="ARBA" id="ARBA00022475"/>
    </source>
</evidence>
<keyword evidence="8 12" id="KW-0472">Membrane</keyword>
<keyword evidence="9" id="KW-1015">Disulfide bond</keyword>
<dbReference type="AlphaFoldDB" id="A0AAR5PEQ0"/>
<dbReference type="InterPro" id="IPR018928">
    <property type="entry name" value="HAP2/GCS1_dom"/>
</dbReference>
<feature type="transmembrane region" description="Helical" evidence="12">
    <location>
        <begin position="790"/>
        <end position="820"/>
    </location>
</feature>
<keyword evidence="4 12" id="KW-0812">Transmembrane</keyword>
<dbReference type="GO" id="GO:0007338">
    <property type="term" value="P:single fertilization"/>
    <property type="evidence" value="ECO:0007669"/>
    <property type="project" value="UniProtKB-KW"/>
</dbReference>
<evidence type="ECO:0000256" key="7">
    <source>
        <dbReference type="ARBA" id="ARBA00023121"/>
    </source>
</evidence>
<dbReference type="EnsemblMetazoa" id="XM_019903803.1">
    <property type="protein sequence ID" value="XP_019759362.1"/>
    <property type="gene ID" value="LOC109537197"/>
</dbReference>
<sequence>MGSYGLSNFKRRYRKFPNGLLIAILPTEIHFPLLLTALPKTVVLCLTLLHVMQCQIYQSVMAFFLLVLIETALALYQPPSLDSLSTQNILEGNARISENRQTGPIEKTQLEATNFEIKATISKCPKQKTCDCDSTFQCAANDTRAINLRTNEHRSKCDQQADDEMLRSCEKKLSLTLKVKNRGLTNCQPQYIVLDHVFDPATNKKQKLLNPYVLKVTQKPVYQVYDLVFENVVNSGPQEKVLNKNNERFSGCSTDSTSATCGTLQYENQEVPYSTGFCCSCQSPRSSKDPTDIAGSLPLDDKLKHVDQKEISEMALANFDPAKPAENPLLGSDLSNAENLIGGRFNLPRIGRHLVKDKKEGHKSRLHRRGGQDCNDDYTPPNVDPETYHDSAHCMEFSDVWYSMYKIVHPEISHSLEIKIFEKVGMGGSRISWRRVSSTPIVLGTANPRYANLEGTILAYYSVNEQIDSEFALDCKSHFLLIPEVAGRSPQENQHPEASGGPSEYLVVRETDIDISGKSCNKAGVGFEAFARQPRRCDNDRGSCLQNQPRQMWQHDHDLETSGRKGCYFLKNYGLLPAEPVRSKPCNGSSKKTQNKLLYMYYLPPVTSNVNINFAADMNAILKPDALAMITEVYTETLNPKRVTVTVKILNSGLVTSVFFVGIGACPLEIPASFGSISSQPVLIAPQHQHIFTLEIYCELPLTNFYCSLEVFNMKQQLVAVRRIRFQKSDRCICVWYCQCVCFSADYVLKCTPMEIEQYHAAGFQGGMPITTQVVNYSFFDDSLSVMLHIVLYFCLTLWYMGVIKAAVGCCVLPIGLWGLDRILELPKKLNQYYEPELKQEKVIYDEEGWAIHPETGKKVNNVAPPTQFAINMVFFFIFPFAILWNLGKKLLAPKYAPDKRFSELDICKCKASQISLLKEFGLQESTKKKNQKNSSIQFSKQLRK</sequence>
<feature type="domain" description="Generative cell specific-1/HAP2" evidence="13">
    <location>
        <begin position="167"/>
        <end position="730"/>
    </location>
</feature>
<evidence type="ECO:0000313" key="14">
    <source>
        <dbReference type="EnsemblMetazoa" id="XP_019759362.1"/>
    </source>
</evidence>
<evidence type="ECO:0000259" key="13">
    <source>
        <dbReference type="Pfam" id="PF10699"/>
    </source>
</evidence>
<evidence type="ECO:0000256" key="2">
    <source>
        <dbReference type="ARBA" id="ARBA00010929"/>
    </source>
</evidence>
<evidence type="ECO:0000256" key="11">
    <source>
        <dbReference type="SAM" id="MobiDB-lite"/>
    </source>
</evidence>
<feature type="compositionally biased region" description="Basic residues" evidence="11">
    <location>
        <begin position="357"/>
        <end position="369"/>
    </location>
</feature>
<evidence type="ECO:0000256" key="4">
    <source>
        <dbReference type="ARBA" id="ARBA00022692"/>
    </source>
</evidence>
<keyword evidence="3" id="KW-1003">Cell membrane</keyword>
<accession>A0AAR5PEQ0</accession>
<evidence type="ECO:0000256" key="12">
    <source>
        <dbReference type="SAM" id="Phobius"/>
    </source>
</evidence>
<comment type="subcellular location">
    <subcellularLocation>
        <location evidence="1">Cell membrane</location>
        <topology evidence="1">Single-pass type I membrane protein</topology>
    </subcellularLocation>
</comment>
<evidence type="ECO:0000256" key="1">
    <source>
        <dbReference type="ARBA" id="ARBA00004251"/>
    </source>
</evidence>
<name>A0AAR5PEQ0_DENPD</name>
<dbReference type="GO" id="GO:0005886">
    <property type="term" value="C:plasma membrane"/>
    <property type="evidence" value="ECO:0007669"/>
    <property type="project" value="UniProtKB-SubCell"/>
</dbReference>
<evidence type="ECO:0000256" key="6">
    <source>
        <dbReference type="ARBA" id="ARBA00022989"/>
    </source>
</evidence>
<evidence type="ECO:0000313" key="15">
    <source>
        <dbReference type="Proteomes" id="UP000019118"/>
    </source>
</evidence>
<protein>
    <recommendedName>
        <fullName evidence="13">Generative cell specific-1/HAP2 domain-containing protein</fullName>
    </recommendedName>
</protein>
<evidence type="ECO:0000256" key="9">
    <source>
        <dbReference type="ARBA" id="ARBA00023157"/>
    </source>
</evidence>
<dbReference type="PANTHER" id="PTHR31764:SF0">
    <property type="entry name" value="GENERATIVE CELL SPECIFIC-1_HAP2 DOMAIN-CONTAINING PROTEIN"/>
    <property type="match status" value="1"/>
</dbReference>
<dbReference type="InterPro" id="IPR040326">
    <property type="entry name" value="HAP2/GCS1"/>
</dbReference>
<comment type="similarity">
    <text evidence="2">Belongs to the HAP2/GCS1 family.</text>
</comment>